<keyword evidence="2" id="KW-0413">Isomerase</keyword>
<dbReference type="Gene3D" id="3.20.20.150">
    <property type="entry name" value="Divalent-metal-dependent TIM barrel enzymes"/>
    <property type="match status" value="1"/>
</dbReference>
<dbReference type="EMBL" id="CP060286">
    <property type="protein sequence ID" value="QNK41990.1"/>
    <property type="molecule type" value="Genomic_DNA"/>
</dbReference>
<dbReference type="Pfam" id="PF01261">
    <property type="entry name" value="AP_endonuc_2"/>
    <property type="match status" value="1"/>
</dbReference>
<dbReference type="PANTHER" id="PTHR12110">
    <property type="entry name" value="HYDROXYPYRUVATE ISOMERASE"/>
    <property type="match status" value="1"/>
</dbReference>
<evidence type="ECO:0000259" key="1">
    <source>
        <dbReference type="Pfam" id="PF01261"/>
    </source>
</evidence>
<sequence>MNQIFFSSTLMWNAALPELFRAAREFQAEGIELWAQQFDSRGYREAECLSLLDRCPLPIFVHSKTWDLNFASVNRRIRRASLDEIRNSIDLAAKLHARELTVHPPRESLCGNRPLYQELAYRGLEEIFRYASRSGVSVSLELMEKIPKEIMTTPDDVREITRGLYREFSYTVDVAHCDNEKELFNHLRDLPKVSKIHISNRRGATYHTLLSDGDFSFRRLWPALERSGFPLVIEGFDASGQYTMLRENIKYIQKLKENLQ</sequence>
<evidence type="ECO:0000313" key="2">
    <source>
        <dbReference type="EMBL" id="QNK41990.1"/>
    </source>
</evidence>
<dbReference type="PANTHER" id="PTHR12110:SF21">
    <property type="entry name" value="XYLOSE ISOMERASE-LIKE TIM BARREL DOMAIN-CONTAINING PROTEIN"/>
    <property type="match status" value="1"/>
</dbReference>
<dbReference type="RefSeq" id="WP_187037340.1">
    <property type="nucleotide sequence ID" value="NZ_CP060286.1"/>
</dbReference>
<dbReference type="KEGG" id="cfem:HCR03_07100"/>
<evidence type="ECO:0000313" key="3">
    <source>
        <dbReference type="Proteomes" id="UP000515909"/>
    </source>
</evidence>
<dbReference type="GO" id="GO:0016853">
    <property type="term" value="F:isomerase activity"/>
    <property type="evidence" value="ECO:0007669"/>
    <property type="project" value="UniProtKB-KW"/>
</dbReference>
<protein>
    <submittedName>
        <fullName evidence="2">Sugar phosphate isomerase/epimerase</fullName>
    </submittedName>
</protein>
<dbReference type="InterPro" id="IPR050312">
    <property type="entry name" value="IolE/XylAMocC-like"/>
</dbReference>
<reference evidence="2 3" key="1">
    <citation type="submission" date="2020-08" db="EMBL/GenBank/DDBJ databases">
        <title>The isolate Caproiciproducens sp. 7D4C2 produces n-caproate at mildly acidic conditions from hexoses: genome and rBOX comparison with related strains and chain-elongating bacteria.</title>
        <authorList>
            <person name="Esquivel-Elizondo S."/>
            <person name="Bagci C."/>
            <person name="Temovska M."/>
            <person name="Jeon B.S."/>
            <person name="Bessarab I."/>
            <person name="Williams R.B.H."/>
            <person name="Huson D.H."/>
            <person name="Angenent L.T."/>
        </authorList>
    </citation>
    <scope>NUCLEOTIDE SEQUENCE [LARGE SCALE GENOMIC DNA]</scope>
    <source>
        <strain evidence="2 3">7D4C2</strain>
    </source>
</reference>
<dbReference type="AlphaFoldDB" id="A0A7G8TEE9"/>
<dbReference type="Proteomes" id="UP000515909">
    <property type="component" value="Chromosome"/>
</dbReference>
<name>A0A7G8TEE9_9FIRM</name>
<organism evidence="2 3">
    <name type="scientific">Caproicibacter fermentans</name>
    <dbReference type="NCBI Taxonomy" id="2576756"/>
    <lineage>
        <taxon>Bacteria</taxon>
        <taxon>Bacillati</taxon>
        <taxon>Bacillota</taxon>
        <taxon>Clostridia</taxon>
        <taxon>Eubacteriales</taxon>
        <taxon>Acutalibacteraceae</taxon>
        <taxon>Caproicibacter</taxon>
    </lineage>
</organism>
<proteinExistence type="predicted"/>
<feature type="domain" description="Xylose isomerase-like TIM barrel" evidence="1">
    <location>
        <begin position="20"/>
        <end position="254"/>
    </location>
</feature>
<accession>A0A7G8TEE9</accession>
<dbReference type="InterPro" id="IPR036237">
    <property type="entry name" value="Xyl_isomerase-like_sf"/>
</dbReference>
<dbReference type="InterPro" id="IPR013022">
    <property type="entry name" value="Xyl_isomerase-like_TIM-brl"/>
</dbReference>
<gene>
    <name evidence="2" type="ORF">HCR03_07100</name>
</gene>
<dbReference type="SUPFAM" id="SSF51658">
    <property type="entry name" value="Xylose isomerase-like"/>
    <property type="match status" value="1"/>
</dbReference>